<evidence type="ECO:0000313" key="8">
    <source>
        <dbReference type="Proteomes" id="UP000515237"/>
    </source>
</evidence>
<dbReference type="Gene3D" id="3.20.20.240">
    <property type="entry name" value="Methylmalonyl-CoA mutase"/>
    <property type="match status" value="1"/>
</dbReference>
<dbReference type="Proteomes" id="UP000515237">
    <property type="component" value="Chromosome"/>
</dbReference>
<dbReference type="Pfam" id="PF01642">
    <property type="entry name" value="MM_CoA_mutase"/>
    <property type="match status" value="1"/>
</dbReference>
<dbReference type="EMBL" id="CP055156">
    <property type="protein sequence ID" value="QNF31893.1"/>
    <property type="molecule type" value="Genomic_DNA"/>
</dbReference>
<dbReference type="SUPFAM" id="SSF51703">
    <property type="entry name" value="Cobalamin (vitamin B12)-dependent enzymes"/>
    <property type="match status" value="1"/>
</dbReference>
<dbReference type="PANTHER" id="PTHR48101:SF1">
    <property type="entry name" value="METHYLMALONYL-COA MUTASE, LARGE SUBUNIT"/>
    <property type="match status" value="1"/>
</dbReference>
<organism evidence="7 8">
    <name type="scientific">Adhaeribacter swui</name>
    <dbReference type="NCBI Taxonomy" id="2086471"/>
    <lineage>
        <taxon>Bacteria</taxon>
        <taxon>Pseudomonadati</taxon>
        <taxon>Bacteroidota</taxon>
        <taxon>Cytophagia</taxon>
        <taxon>Cytophagales</taxon>
        <taxon>Hymenobacteraceae</taxon>
        <taxon>Adhaeribacter</taxon>
    </lineage>
</organism>
<accession>A0A7G7G409</accession>
<evidence type="ECO:0000256" key="3">
    <source>
        <dbReference type="ARBA" id="ARBA00022628"/>
    </source>
</evidence>
<evidence type="ECO:0000256" key="4">
    <source>
        <dbReference type="ARBA" id="ARBA00023235"/>
    </source>
</evidence>
<keyword evidence="8" id="KW-1185">Reference proteome</keyword>
<keyword evidence="5" id="KW-0170">Cobalt</keyword>
<dbReference type="InterPro" id="IPR006099">
    <property type="entry name" value="MeMalonylCoA_mutase_a/b_cat"/>
</dbReference>
<feature type="domain" description="Methylmalonyl-CoA mutase alpha/beta chain catalytic" evidence="6">
    <location>
        <begin position="124"/>
        <end position="450"/>
    </location>
</feature>
<dbReference type="Gene3D" id="3.40.50.280">
    <property type="entry name" value="Cobalamin-binding domain"/>
    <property type="match status" value="1"/>
</dbReference>
<evidence type="ECO:0000256" key="5">
    <source>
        <dbReference type="ARBA" id="ARBA00023285"/>
    </source>
</evidence>
<evidence type="ECO:0000256" key="1">
    <source>
        <dbReference type="ARBA" id="ARBA00001922"/>
    </source>
</evidence>
<dbReference type="KEGG" id="aswu:HUW51_03835"/>
<dbReference type="GO" id="GO:0016866">
    <property type="term" value="F:intramolecular transferase activity"/>
    <property type="evidence" value="ECO:0007669"/>
    <property type="project" value="InterPro"/>
</dbReference>
<reference evidence="7 8" key="1">
    <citation type="journal article" date="2018" name="Int. J. Syst. Evol. Microbiol.">
        <title>Adhaeribacter swui sp. nov., isolated from wet mud.</title>
        <authorList>
            <person name="Kim D.U."/>
            <person name="Kim K.W."/>
            <person name="Kang M.S."/>
            <person name="Kim J.Y."/>
            <person name="Jang J.H."/>
            <person name="Kim M.K."/>
        </authorList>
    </citation>
    <scope>NUCLEOTIDE SEQUENCE [LARGE SCALE GENOMIC DNA]</scope>
    <source>
        <strain evidence="7 8">KCTC 52873</strain>
    </source>
</reference>
<gene>
    <name evidence="7" type="ORF">HUW51_03835</name>
</gene>
<proteinExistence type="inferred from homology"/>
<dbReference type="InterPro" id="IPR036724">
    <property type="entry name" value="Cobalamin-bd_sf"/>
</dbReference>
<name>A0A7G7G409_9BACT</name>
<evidence type="ECO:0000313" key="7">
    <source>
        <dbReference type="EMBL" id="QNF31893.1"/>
    </source>
</evidence>
<keyword evidence="3" id="KW-0846">Cobalamin</keyword>
<dbReference type="PANTHER" id="PTHR48101">
    <property type="entry name" value="METHYLMALONYL-COA MUTASE, MITOCHONDRIAL-RELATED"/>
    <property type="match status" value="1"/>
</dbReference>
<evidence type="ECO:0000259" key="6">
    <source>
        <dbReference type="Pfam" id="PF01642"/>
    </source>
</evidence>
<dbReference type="RefSeq" id="WP_185272676.1">
    <property type="nucleotide sequence ID" value="NZ_CP055156.1"/>
</dbReference>
<sequence length="611" mass="68443">MPELPQSSAFFPEFKSATAADWAEKVRQDLKGENPDHLQWNTPEGILIKPCYHPEDLAALPVAHWEPESFPFVRGSKTTSNHWDLIQTIAVDQDFTGAVDKGALALSQGATGLHFVLKQAKTIDLAYLGQRIDLTRTFVSFTLKGQPAAFLTEYLHQLQAQGISSQQVKGFINYKPDTTQENYTSNYFDELSHLLQLAPDSPKFHVLSINGTRFATAGGTIVQEIAYTIGVAVTYLDALTERGFAPETVARHIHLQLGVGTNYFFEIAKLRAIRLLWATIIKSYGLAPEIAANLRLHSQTSRWYQTTFDPHVNLLRTTTEAMAAVIGGCDSLCIAPFDSTIRPENHFSERLARNISFILKEEAYLHQSIDPAGGSYYLESLTQQLAEEAWQLFQETEKQGGFATAWQNHIIQDALNAVAQQKFKKIASGEEVLVGTNKFINPQEKFDYDPEELIQSKYFDTARAAYSLEVMRFAVELHYQKRRQKPKAVVISIGDSIQRHINASFAKEFFGCAGFQTEVQHFDSVPEATEALQSMSGQVIVLSSSNEEYQSFAQQLGPALQNHKDKTALILAANPYHMKAELKAQGFDEFIFEGCDTASIVSRIQERLQKE</sequence>
<protein>
    <submittedName>
        <fullName evidence="7">Methylmalonyl-CoA mutase</fullName>
    </submittedName>
</protein>
<dbReference type="GO" id="GO:0031419">
    <property type="term" value="F:cobalamin binding"/>
    <property type="evidence" value="ECO:0007669"/>
    <property type="project" value="UniProtKB-KW"/>
</dbReference>
<dbReference type="InterPro" id="IPR016176">
    <property type="entry name" value="Cbl-dep_enz_cat"/>
</dbReference>
<dbReference type="SUPFAM" id="SSF52242">
    <property type="entry name" value="Cobalamin (vitamin B12)-binding domain"/>
    <property type="match status" value="1"/>
</dbReference>
<comment type="similarity">
    <text evidence="2">Belongs to the methylmalonyl-CoA mutase family.</text>
</comment>
<dbReference type="GO" id="GO:0046872">
    <property type="term" value="F:metal ion binding"/>
    <property type="evidence" value="ECO:0007669"/>
    <property type="project" value="InterPro"/>
</dbReference>
<comment type="cofactor">
    <cofactor evidence="1">
        <name>adenosylcob(III)alamin</name>
        <dbReference type="ChEBI" id="CHEBI:18408"/>
    </cofactor>
</comment>
<keyword evidence="4" id="KW-0413">Isomerase</keyword>
<dbReference type="AlphaFoldDB" id="A0A7G7G409"/>
<evidence type="ECO:0000256" key="2">
    <source>
        <dbReference type="ARBA" id="ARBA00008465"/>
    </source>
</evidence>